<gene>
    <name evidence="2" type="ORF">SNOG_10107</name>
</gene>
<accession>Q0UDQ7</accession>
<dbReference type="GeneID" id="5977295"/>
<organism evidence="2 3">
    <name type="scientific">Phaeosphaeria nodorum (strain SN15 / ATCC MYA-4574 / FGSC 10173)</name>
    <name type="common">Glume blotch fungus</name>
    <name type="synonym">Parastagonospora nodorum</name>
    <dbReference type="NCBI Taxonomy" id="321614"/>
    <lineage>
        <taxon>Eukaryota</taxon>
        <taxon>Fungi</taxon>
        <taxon>Dikarya</taxon>
        <taxon>Ascomycota</taxon>
        <taxon>Pezizomycotina</taxon>
        <taxon>Dothideomycetes</taxon>
        <taxon>Pleosporomycetidae</taxon>
        <taxon>Pleosporales</taxon>
        <taxon>Pleosporineae</taxon>
        <taxon>Phaeosphaeriaceae</taxon>
        <taxon>Parastagonospora</taxon>
    </lineage>
</organism>
<name>Q0UDQ7_PHANO</name>
<dbReference type="Proteomes" id="UP000001055">
    <property type="component" value="Unassembled WGS sequence"/>
</dbReference>
<dbReference type="AlphaFoldDB" id="Q0UDQ7"/>
<evidence type="ECO:0000313" key="3">
    <source>
        <dbReference type="Proteomes" id="UP000001055"/>
    </source>
</evidence>
<dbReference type="EMBL" id="CH445340">
    <property type="protein sequence ID" value="EAT82442.2"/>
    <property type="molecule type" value="Genomic_DNA"/>
</dbReference>
<evidence type="ECO:0000259" key="1">
    <source>
        <dbReference type="Pfam" id="PF06985"/>
    </source>
</evidence>
<dbReference type="KEGG" id="pno:SNOG_10107"/>
<dbReference type="InterPro" id="IPR052895">
    <property type="entry name" value="HetReg/Transcr_Mod"/>
</dbReference>
<reference evidence="3" key="1">
    <citation type="journal article" date="2007" name="Plant Cell">
        <title>Dothideomycete-plant interactions illuminated by genome sequencing and EST analysis of the wheat pathogen Stagonospora nodorum.</title>
        <authorList>
            <person name="Hane J.K."/>
            <person name="Lowe R.G."/>
            <person name="Solomon P.S."/>
            <person name="Tan K.C."/>
            <person name="Schoch C.L."/>
            <person name="Spatafora J.W."/>
            <person name="Crous P.W."/>
            <person name="Kodira C."/>
            <person name="Birren B.W."/>
            <person name="Galagan J.E."/>
            <person name="Torriani S.F."/>
            <person name="McDonald B.A."/>
            <person name="Oliver R.P."/>
        </authorList>
    </citation>
    <scope>NUCLEOTIDE SEQUENCE [LARGE SCALE GENOMIC DNA]</scope>
    <source>
        <strain evidence="3">SN15 / ATCC MYA-4574 / FGSC 10173</strain>
    </source>
</reference>
<dbReference type="InParanoid" id="Q0UDQ7"/>
<dbReference type="InterPro" id="IPR010730">
    <property type="entry name" value="HET"/>
</dbReference>
<evidence type="ECO:0000313" key="2">
    <source>
        <dbReference type="EMBL" id="EAT82442.2"/>
    </source>
</evidence>
<proteinExistence type="predicted"/>
<dbReference type="Pfam" id="PF06985">
    <property type="entry name" value="HET"/>
    <property type="match status" value="1"/>
</dbReference>
<feature type="domain" description="Heterokaryon incompatibility" evidence="1">
    <location>
        <begin position="56"/>
        <end position="146"/>
    </location>
</feature>
<dbReference type="VEuPathDB" id="FungiDB:JI435_101070"/>
<sequence length="202" mass="22725">MADIETNAPARPLPFVHSPLPDSETHIRLLEVLQGNFEHHVVCVMSAWPLDSAPPYSAISYTWGDPALTATITIDGRNMVVGQNCEYALQQTFAIEKKKKEKYVWVDAVCIDQNNIQERGHQVAIMGKVYSKAAQVFAYYMQKEEELVGRYSVGCPLVPMGRMVLSSTSWSLAWNEMPSQYEHVNQNQAKKGFGSFPQETLL</sequence>
<protein>
    <recommendedName>
        <fullName evidence="1">Heterokaryon incompatibility domain-containing protein</fullName>
    </recommendedName>
</protein>
<dbReference type="STRING" id="321614.Q0UDQ7"/>
<dbReference type="PANTHER" id="PTHR24148:SF73">
    <property type="entry name" value="HET DOMAIN PROTEIN (AFU_ORTHOLOGUE AFUA_8G01020)"/>
    <property type="match status" value="1"/>
</dbReference>
<dbReference type="PANTHER" id="PTHR24148">
    <property type="entry name" value="ANKYRIN REPEAT DOMAIN-CONTAINING PROTEIN 39 HOMOLOG-RELATED"/>
    <property type="match status" value="1"/>
</dbReference>
<dbReference type="RefSeq" id="XP_001800389.1">
    <property type="nucleotide sequence ID" value="XM_001800337.1"/>
</dbReference>